<feature type="domain" description="SET" evidence="1">
    <location>
        <begin position="185"/>
        <end position="293"/>
    </location>
</feature>
<accession>A0A0C9SPR0</accession>
<sequence length="340" mass="38593">MPRRHGMIDNRENGDTRNFVGLRWSLGGRHGILKTNVRATPAELLSLNTQLSMRRKLPPTIKKQAQDHRRQKYYADHLVHSTLESVDILATDPIVVHALYARRAKKGTRQKHVPKTVAPDFEPDQSIANRIYDLFENQKDRWTYSATESIAQVIMAEYPDTFPERTRAALNWELFAYRQVIDTRSAVRLRVINMDGHLQFAVVAQRDIDPLEELWDLMGIMPIDSNGQHTKVSEMAPEGGGARPLIGPIRFANHQCRSFNCEFVTVLGTNNFVVIAKATRAISAGDELFIDYGEDYFEDLEEGCPCADPVCVRRRQEIKAKAMSHTEGTQDHPIIDGMLG</sequence>
<protein>
    <recommendedName>
        <fullName evidence="1">SET domain-containing protein</fullName>
    </recommendedName>
</protein>
<evidence type="ECO:0000313" key="2">
    <source>
        <dbReference type="EMBL" id="KII82902.1"/>
    </source>
</evidence>
<dbReference type="InterPro" id="IPR046341">
    <property type="entry name" value="SET_dom_sf"/>
</dbReference>
<dbReference type="PROSITE" id="PS50280">
    <property type="entry name" value="SET"/>
    <property type="match status" value="1"/>
</dbReference>
<dbReference type="Gene3D" id="2.170.270.10">
    <property type="entry name" value="SET domain"/>
    <property type="match status" value="1"/>
</dbReference>
<dbReference type="Proteomes" id="UP000053263">
    <property type="component" value="Unassembled WGS sequence"/>
</dbReference>
<evidence type="ECO:0000313" key="3">
    <source>
        <dbReference type="Proteomes" id="UP000053263"/>
    </source>
</evidence>
<dbReference type="SUPFAM" id="SSF82199">
    <property type="entry name" value="SET domain"/>
    <property type="match status" value="1"/>
</dbReference>
<dbReference type="Pfam" id="PF00856">
    <property type="entry name" value="SET"/>
    <property type="match status" value="1"/>
</dbReference>
<organism evidence="2 3">
    <name type="scientific">Plicaturopsis crispa FD-325 SS-3</name>
    <dbReference type="NCBI Taxonomy" id="944288"/>
    <lineage>
        <taxon>Eukaryota</taxon>
        <taxon>Fungi</taxon>
        <taxon>Dikarya</taxon>
        <taxon>Basidiomycota</taxon>
        <taxon>Agaricomycotina</taxon>
        <taxon>Agaricomycetes</taxon>
        <taxon>Agaricomycetidae</taxon>
        <taxon>Amylocorticiales</taxon>
        <taxon>Amylocorticiaceae</taxon>
        <taxon>Plicatura</taxon>
        <taxon>Plicaturopsis crispa</taxon>
    </lineage>
</organism>
<dbReference type="AlphaFoldDB" id="A0A0C9SPR0"/>
<dbReference type="InterPro" id="IPR001214">
    <property type="entry name" value="SET_dom"/>
</dbReference>
<proteinExistence type="predicted"/>
<dbReference type="OrthoDB" id="3265353at2759"/>
<keyword evidence="3" id="KW-1185">Reference proteome</keyword>
<reference evidence="2 3" key="1">
    <citation type="submission" date="2014-06" db="EMBL/GenBank/DDBJ databases">
        <title>Evolutionary Origins and Diversification of the Mycorrhizal Mutualists.</title>
        <authorList>
            <consortium name="DOE Joint Genome Institute"/>
            <consortium name="Mycorrhizal Genomics Consortium"/>
            <person name="Kohler A."/>
            <person name="Kuo A."/>
            <person name="Nagy L.G."/>
            <person name="Floudas D."/>
            <person name="Copeland A."/>
            <person name="Barry K.W."/>
            <person name="Cichocki N."/>
            <person name="Veneault-Fourrey C."/>
            <person name="LaButti K."/>
            <person name="Lindquist E.A."/>
            <person name="Lipzen A."/>
            <person name="Lundell T."/>
            <person name="Morin E."/>
            <person name="Murat C."/>
            <person name="Riley R."/>
            <person name="Ohm R."/>
            <person name="Sun H."/>
            <person name="Tunlid A."/>
            <person name="Henrissat B."/>
            <person name="Grigoriev I.V."/>
            <person name="Hibbett D.S."/>
            <person name="Martin F."/>
        </authorList>
    </citation>
    <scope>NUCLEOTIDE SEQUENCE [LARGE SCALE GENOMIC DNA]</scope>
    <source>
        <strain evidence="2 3">FD-325 SS-3</strain>
    </source>
</reference>
<evidence type="ECO:0000259" key="1">
    <source>
        <dbReference type="PROSITE" id="PS50280"/>
    </source>
</evidence>
<gene>
    <name evidence="2" type="ORF">PLICRDRAFT_527696</name>
</gene>
<dbReference type="EMBL" id="KN832599">
    <property type="protein sequence ID" value="KII82902.1"/>
    <property type="molecule type" value="Genomic_DNA"/>
</dbReference>
<dbReference type="HOGENOM" id="CLU_816669_0_0_1"/>
<name>A0A0C9SPR0_PLICR</name>